<evidence type="ECO:0000313" key="1">
    <source>
        <dbReference type="EMBL" id="XAM17590.1"/>
    </source>
</evidence>
<gene>
    <name evidence="1" type="ORF">V3I05_07835</name>
</gene>
<name>A0ABZ3F5W5_9HELI</name>
<dbReference type="Proteomes" id="UP001434737">
    <property type="component" value="Chromosome"/>
</dbReference>
<evidence type="ECO:0000313" key="2">
    <source>
        <dbReference type="Proteomes" id="UP001434737"/>
    </source>
</evidence>
<accession>A0ABZ3F5W5</accession>
<protein>
    <submittedName>
        <fullName evidence="1">Uncharacterized protein</fullName>
    </submittedName>
</protein>
<reference evidence="1 2" key="1">
    <citation type="submission" date="2024-02" db="EMBL/GenBank/DDBJ databases">
        <title>Genome and pathogenicity analysis of Helicobacter mastomyrinus isolated from mice.</title>
        <authorList>
            <person name="Zhu L."/>
        </authorList>
    </citation>
    <scope>NUCLEOTIDE SEQUENCE [LARGE SCALE GENOMIC DNA]</scope>
    <source>
        <strain evidence="1 2">Hm-17</strain>
    </source>
</reference>
<dbReference type="RefSeq" id="WP_300450416.1">
    <property type="nucleotide sequence ID" value="NZ_CP145316.1"/>
</dbReference>
<organism evidence="1 2">
    <name type="scientific">Helicobacter mastomyrinus</name>
    <dbReference type="NCBI Taxonomy" id="287948"/>
    <lineage>
        <taxon>Bacteria</taxon>
        <taxon>Pseudomonadati</taxon>
        <taxon>Campylobacterota</taxon>
        <taxon>Epsilonproteobacteria</taxon>
        <taxon>Campylobacterales</taxon>
        <taxon>Helicobacteraceae</taxon>
        <taxon>Helicobacter</taxon>
    </lineage>
</organism>
<keyword evidence="2" id="KW-1185">Reference proteome</keyword>
<sequence>MTKEAKIQIIDEAINEVLSNLKNGFEISEYEIDGIKIKKKSPLELIDELSKIKQSMLKKSPSGIKYVFGG</sequence>
<dbReference type="EMBL" id="CP145316">
    <property type="protein sequence ID" value="XAM17590.1"/>
    <property type="molecule type" value="Genomic_DNA"/>
</dbReference>
<proteinExistence type="predicted"/>